<sequence>MDPYALKRDNRKKFQDKEKLKRRHATPSDRKYRSLNKTAEPEPEKPELQANHYRYHEDISMTYQDNDFNTTSANRKLKDVLKGRKDLDLSIPRTAEVTRKDLDSMDVTQLNQLLGRKNNRTEENRESNGPQILEKTADQRARRPDPNATVNVSPNQHSSLSVHTDIPDELQSEQDLLDELI</sequence>
<gene>
    <name evidence="2" type="ORF">LADA_0G15434G</name>
</gene>
<feature type="compositionally biased region" description="Polar residues" evidence="1">
    <location>
        <begin position="148"/>
        <end position="162"/>
    </location>
</feature>
<feature type="region of interest" description="Disordered" evidence="1">
    <location>
        <begin position="113"/>
        <end position="168"/>
    </location>
</feature>
<dbReference type="EMBL" id="LT598457">
    <property type="protein sequence ID" value="SCU95404.1"/>
    <property type="molecule type" value="Genomic_DNA"/>
</dbReference>
<feature type="compositionally biased region" description="Basic and acidic residues" evidence="1">
    <location>
        <begin position="1"/>
        <end position="19"/>
    </location>
</feature>
<dbReference type="OrthoDB" id="4069039at2759"/>
<feature type="compositionally biased region" description="Basic and acidic residues" evidence="1">
    <location>
        <begin position="135"/>
        <end position="145"/>
    </location>
</feature>
<accession>A0A1G4JWF1</accession>
<evidence type="ECO:0000256" key="1">
    <source>
        <dbReference type="SAM" id="MobiDB-lite"/>
    </source>
</evidence>
<evidence type="ECO:0000313" key="2">
    <source>
        <dbReference type="EMBL" id="SCU95404.1"/>
    </source>
</evidence>
<protein>
    <submittedName>
        <fullName evidence="2">LADA_0G15434g1_1</fullName>
    </submittedName>
</protein>
<organism evidence="2 3">
    <name type="scientific">Lachancea dasiensis</name>
    <dbReference type="NCBI Taxonomy" id="1072105"/>
    <lineage>
        <taxon>Eukaryota</taxon>
        <taxon>Fungi</taxon>
        <taxon>Dikarya</taxon>
        <taxon>Ascomycota</taxon>
        <taxon>Saccharomycotina</taxon>
        <taxon>Saccharomycetes</taxon>
        <taxon>Saccharomycetales</taxon>
        <taxon>Saccharomycetaceae</taxon>
        <taxon>Lachancea</taxon>
    </lineage>
</organism>
<dbReference type="AlphaFoldDB" id="A0A1G4JWF1"/>
<reference evidence="3" key="1">
    <citation type="submission" date="2016-03" db="EMBL/GenBank/DDBJ databases">
        <authorList>
            <person name="Devillers H."/>
        </authorList>
    </citation>
    <scope>NUCLEOTIDE SEQUENCE [LARGE SCALE GENOMIC DNA]</scope>
</reference>
<feature type="region of interest" description="Disordered" evidence="1">
    <location>
        <begin position="1"/>
        <end position="52"/>
    </location>
</feature>
<dbReference type="Pfam" id="PF17322">
    <property type="entry name" value="DUF5364"/>
    <property type="match status" value="1"/>
</dbReference>
<dbReference type="InterPro" id="IPR035303">
    <property type="entry name" value="DUF5364"/>
</dbReference>
<evidence type="ECO:0000313" key="3">
    <source>
        <dbReference type="Proteomes" id="UP000190274"/>
    </source>
</evidence>
<keyword evidence="3" id="KW-1185">Reference proteome</keyword>
<proteinExistence type="predicted"/>
<dbReference type="Proteomes" id="UP000190274">
    <property type="component" value="Chromosome G"/>
</dbReference>
<name>A0A1G4JWF1_9SACH</name>